<dbReference type="AlphaFoldDB" id="A0A6C0JK54"/>
<sequence length="567" mass="67818">MSEKFGVNWNYGANDCFYLSIKDSIHNKKLSEKFLHFIGKKEHTLTVQILRDYTSEHLETIVHYFVNVLLNIPNDNLDLFKEELFFDISHEIYTVKKHLMDKTIMISILSSGEHNPDFYVRQEDMIYLFKNIINDKITDNETKRIKCVNYFKKNIQMLSNGVTFIDIFTFSLIYKNFIKSEFNETGKIIIFNNYNRPPKEFKKDKNLYIYYKNYYYQAWVFKNFSKYTIYTNKFRVTQNTGAGDCYYLSVIDSMNNKKLTEKFLNFIGEKYNKNSKGKDITELTVQILRNYIADNLDYTLNMIVRPLLNIPIDNENSHFVKEDIYKVLGNCASKSCSTSTSCSNKEICHLSKEHIKEVLEDYIPMIKKNLIPSVYESCLKSIEEKHSDKYYGLLKKDMLYVFKNIVYDKTTDNETKIINFINYYKNNIKKQYVWVTFIEVFTFAKLYEEFIKSEFNEKGEVINLYDDDSPPIDFEKDKNLYLYHNNCHYRAYVFKNFSKKKIENCIQNKSKKIIKECIKQYKLIPYNIRIKWANSKKAKEFINKYKLLINKIRLKNLKTKKLKSLKK</sequence>
<protein>
    <submittedName>
        <fullName evidence="1">Uncharacterized protein</fullName>
    </submittedName>
</protein>
<dbReference type="EMBL" id="MN740418">
    <property type="protein sequence ID" value="QHU05763.1"/>
    <property type="molecule type" value="Genomic_DNA"/>
</dbReference>
<name>A0A6C0JK54_9ZZZZ</name>
<evidence type="ECO:0000313" key="1">
    <source>
        <dbReference type="EMBL" id="QHU05763.1"/>
    </source>
</evidence>
<accession>A0A6C0JK54</accession>
<proteinExistence type="predicted"/>
<organism evidence="1">
    <name type="scientific">viral metagenome</name>
    <dbReference type="NCBI Taxonomy" id="1070528"/>
    <lineage>
        <taxon>unclassified sequences</taxon>
        <taxon>metagenomes</taxon>
        <taxon>organismal metagenomes</taxon>
    </lineage>
</organism>
<reference evidence="1" key="1">
    <citation type="journal article" date="2020" name="Nature">
        <title>Giant virus diversity and host interactions through global metagenomics.</title>
        <authorList>
            <person name="Schulz F."/>
            <person name="Roux S."/>
            <person name="Paez-Espino D."/>
            <person name="Jungbluth S."/>
            <person name="Walsh D.A."/>
            <person name="Denef V.J."/>
            <person name="McMahon K.D."/>
            <person name="Konstantinidis K.T."/>
            <person name="Eloe-Fadrosh E.A."/>
            <person name="Kyrpides N.C."/>
            <person name="Woyke T."/>
        </authorList>
    </citation>
    <scope>NUCLEOTIDE SEQUENCE</scope>
    <source>
        <strain evidence="1">GVMAG-M-3300027736-24</strain>
    </source>
</reference>